<dbReference type="Proteomes" id="UP000282818">
    <property type="component" value="Unassembled WGS sequence"/>
</dbReference>
<protein>
    <submittedName>
        <fullName evidence="3">Phage tail protein</fullName>
    </submittedName>
</protein>
<evidence type="ECO:0000259" key="2">
    <source>
        <dbReference type="Pfam" id="PF07484"/>
    </source>
</evidence>
<feature type="domain" description="Phage tail collar" evidence="2">
    <location>
        <begin position="7"/>
        <end position="63"/>
    </location>
</feature>
<dbReference type="SUPFAM" id="SSF88874">
    <property type="entry name" value="Receptor-binding domain of short tail fibre protein gp12"/>
    <property type="match status" value="1"/>
</dbReference>
<gene>
    <name evidence="3" type="ORF">EOE65_06600</name>
</gene>
<organism evidence="3 4">
    <name type="scientific">Neptunomonas marina</name>
    <dbReference type="NCBI Taxonomy" id="1815562"/>
    <lineage>
        <taxon>Bacteria</taxon>
        <taxon>Pseudomonadati</taxon>
        <taxon>Pseudomonadota</taxon>
        <taxon>Gammaproteobacteria</taxon>
        <taxon>Oceanospirillales</taxon>
        <taxon>Oceanospirillaceae</taxon>
        <taxon>Neptunomonas</taxon>
    </lineage>
</organism>
<dbReference type="EMBL" id="SACQ01000002">
    <property type="protein sequence ID" value="RVU31640.1"/>
    <property type="molecule type" value="Genomic_DNA"/>
</dbReference>
<accession>A0A437QAT1</accession>
<evidence type="ECO:0000256" key="1">
    <source>
        <dbReference type="SAM" id="MobiDB-lite"/>
    </source>
</evidence>
<evidence type="ECO:0000313" key="3">
    <source>
        <dbReference type="EMBL" id="RVU31640.1"/>
    </source>
</evidence>
<dbReference type="InterPro" id="IPR037053">
    <property type="entry name" value="Phage_tail_collar_dom_sf"/>
</dbReference>
<feature type="region of interest" description="Disordered" evidence="1">
    <location>
        <begin position="98"/>
        <end position="119"/>
    </location>
</feature>
<evidence type="ECO:0000313" key="4">
    <source>
        <dbReference type="Proteomes" id="UP000282818"/>
    </source>
</evidence>
<keyword evidence="4" id="KW-1185">Reference proteome</keyword>
<reference evidence="3 4" key="1">
    <citation type="submission" date="2019-01" db="EMBL/GenBank/DDBJ databases">
        <authorList>
            <person name="Chen W.-M."/>
        </authorList>
    </citation>
    <scope>NUCLEOTIDE SEQUENCE [LARGE SCALE GENOMIC DNA]</scope>
    <source>
        <strain evidence="3 4">HPM-16</strain>
    </source>
</reference>
<dbReference type="AlphaFoldDB" id="A0A437QAT1"/>
<name>A0A437QAT1_9GAMM</name>
<proteinExistence type="predicted"/>
<comment type="caution">
    <text evidence="3">The sequence shown here is derived from an EMBL/GenBank/DDBJ whole genome shotgun (WGS) entry which is preliminary data.</text>
</comment>
<dbReference type="Gene3D" id="3.90.1340.10">
    <property type="entry name" value="Phage tail collar domain"/>
    <property type="match status" value="1"/>
</dbReference>
<dbReference type="Pfam" id="PF07484">
    <property type="entry name" value="Collar"/>
    <property type="match status" value="1"/>
</dbReference>
<sequence>MSEPYVGEIRMFAGNFAPRGWAFCDGQLLAVSQNDALFSLLGTIYGGDGRTTFGLPDLRGRAPIHAGQGSGLTNRTLGGSGGRENVYITANQLPPHSHSLLVSSSQGNQSDPTGHYFSDTSVAGRDLDGYSSTDNSGISVLSSSLQGGSRSHTNMQPSLAVHYIIALVGIYPSRS</sequence>
<dbReference type="RefSeq" id="WP_127693499.1">
    <property type="nucleotide sequence ID" value="NZ_SACQ01000002.1"/>
</dbReference>
<dbReference type="InterPro" id="IPR011083">
    <property type="entry name" value="Phage_tail_collar_dom"/>
</dbReference>